<reference evidence="3 4" key="1">
    <citation type="journal article" date="2023" name="Plants (Basel)">
        <title>Bridging the Gap: Combining Genomics and Transcriptomics Approaches to Understand Stylosanthes scabra, an Orphan Legume from the Brazilian Caatinga.</title>
        <authorList>
            <person name="Ferreira-Neto J.R.C."/>
            <person name="da Silva M.D."/>
            <person name="Binneck E."/>
            <person name="de Melo N.F."/>
            <person name="da Silva R.H."/>
            <person name="de Melo A.L.T.M."/>
            <person name="Pandolfi V."/>
            <person name="Bustamante F.O."/>
            <person name="Brasileiro-Vidal A.C."/>
            <person name="Benko-Iseppon A.M."/>
        </authorList>
    </citation>
    <scope>NUCLEOTIDE SEQUENCE [LARGE SCALE GENOMIC DNA]</scope>
    <source>
        <tissue evidence="3">Leaves</tissue>
    </source>
</reference>
<dbReference type="SUPFAM" id="SSF57756">
    <property type="entry name" value="Retrovirus zinc finger-like domains"/>
    <property type="match status" value="1"/>
</dbReference>
<gene>
    <name evidence="3" type="ORF">PIB30_101197</name>
</gene>
<evidence type="ECO:0000256" key="1">
    <source>
        <dbReference type="PROSITE-ProRule" id="PRU00047"/>
    </source>
</evidence>
<dbReference type="InterPro" id="IPR001878">
    <property type="entry name" value="Znf_CCHC"/>
</dbReference>
<keyword evidence="1" id="KW-0479">Metal-binding</keyword>
<accession>A0ABU6XYV1</accession>
<dbReference type="InterPro" id="IPR036875">
    <property type="entry name" value="Znf_CCHC_sf"/>
</dbReference>
<dbReference type="EMBL" id="JASCZI010214376">
    <property type="protein sequence ID" value="MED6202018.1"/>
    <property type="molecule type" value="Genomic_DNA"/>
</dbReference>
<name>A0ABU6XYV1_9FABA</name>
<keyword evidence="1" id="KW-0863">Zinc-finger</keyword>
<comment type="caution">
    <text evidence="3">The sequence shown here is derived from an EMBL/GenBank/DDBJ whole genome shotgun (WGS) entry which is preliminary data.</text>
</comment>
<evidence type="ECO:0000313" key="3">
    <source>
        <dbReference type="EMBL" id="MED6202018.1"/>
    </source>
</evidence>
<proteinExistence type="predicted"/>
<feature type="domain" description="CCHC-type" evidence="2">
    <location>
        <begin position="87"/>
        <end position="102"/>
    </location>
</feature>
<keyword evidence="4" id="KW-1185">Reference proteome</keyword>
<keyword evidence="1" id="KW-0862">Zinc</keyword>
<sequence length="148" mass="15970">MKYEGLVEIPPVLILRRWCKDAKEFLTADVGGIECDMTRNMRYGKEKGKGVDLDGAAWSNLKDPNVAATKKGKESAVDGENMHGRKRKCTSCGVAGHTKRSCAIPENESGWGCESGGYVKVGADSSSSANRGRSYTSAKGNNAFKVYL</sequence>
<evidence type="ECO:0000259" key="2">
    <source>
        <dbReference type="PROSITE" id="PS50158"/>
    </source>
</evidence>
<dbReference type="Proteomes" id="UP001341840">
    <property type="component" value="Unassembled WGS sequence"/>
</dbReference>
<organism evidence="3 4">
    <name type="scientific">Stylosanthes scabra</name>
    <dbReference type="NCBI Taxonomy" id="79078"/>
    <lineage>
        <taxon>Eukaryota</taxon>
        <taxon>Viridiplantae</taxon>
        <taxon>Streptophyta</taxon>
        <taxon>Embryophyta</taxon>
        <taxon>Tracheophyta</taxon>
        <taxon>Spermatophyta</taxon>
        <taxon>Magnoliopsida</taxon>
        <taxon>eudicotyledons</taxon>
        <taxon>Gunneridae</taxon>
        <taxon>Pentapetalae</taxon>
        <taxon>rosids</taxon>
        <taxon>fabids</taxon>
        <taxon>Fabales</taxon>
        <taxon>Fabaceae</taxon>
        <taxon>Papilionoideae</taxon>
        <taxon>50 kb inversion clade</taxon>
        <taxon>dalbergioids sensu lato</taxon>
        <taxon>Dalbergieae</taxon>
        <taxon>Pterocarpus clade</taxon>
        <taxon>Stylosanthes</taxon>
    </lineage>
</organism>
<evidence type="ECO:0000313" key="4">
    <source>
        <dbReference type="Proteomes" id="UP001341840"/>
    </source>
</evidence>
<dbReference type="PROSITE" id="PS50158">
    <property type="entry name" value="ZF_CCHC"/>
    <property type="match status" value="1"/>
</dbReference>
<protein>
    <recommendedName>
        <fullName evidence="2">CCHC-type domain-containing protein</fullName>
    </recommendedName>
</protein>